<dbReference type="EMBL" id="LCNO01000032">
    <property type="protein sequence ID" value="KKU56722.1"/>
    <property type="molecule type" value="Genomic_DNA"/>
</dbReference>
<name>A0A0G1RI31_9BACT</name>
<evidence type="ECO:0008006" key="3">
    <source>
        <dbReference type="Google" id="ProtNLM"/>
    </source>
</evidence>
<reference evidence="1 2" key="1">
    <citation type="journal article" date="2015" name="Nature">
        <title>rRNA introns, odd ribosomes, and small enigmatic genomes across a large radiation of phyla.</title>
        <authorList>
            <person name="Brown C.T."/>
            <person name="Hug L.A."/>
            <person name="Thomas B.C."/>
            <person name="Sharon I."/>
            <person name="Castelle C.J."/>
            <person name="Singh A."/>
            <person name="Wilkins M.J."/>
            <person name="Williams K.H."/>
            <person name="Banfield J.F."/>
        </authorList>
    </citation>
    <scope>NUCLEOTIDE SEQUENCE [LARGE SCALE GENOMIC DNA]</scope>
</reference>
<dbReference type="Proteomes" id="UP000034307">
    <property type="component" value="Unassembled WGS sequence"/>
</dbReference>
<organism evidence="1 2">
    <name type="scientific">Candidatus Amesbacteria bacterium GW2011_GWA2_47_11b</name>
    <dbReference type="NCBI Taxonomy" id="1618358"/>
    <lineage>
        <taxon>Bacteria</taxon>
        <taxon>Candidatus Amesiibacteriota</taxon>
    </lineage>
</organism>
<dbReference type="STRING" id="1618358.UX80_C0032G0014"/>
<accession>A0A0G1RI31</accession>
<proteinExistence type="predicted"/>
<dbReference type="CDD" id="cd21631">
    <property type="entry name" value="RHH_CopG_NikR-like"/>
    <property type="match status" value="1"/>
</dbReference>
<protein>
    <recommendedName>
        <fullName evidence="3">Ribbon-helix-helix protein CopG domain-containing protein</fullName>
    </recommendedName>
</protein>
<evidence type="ECO:0000313" key="1">
    <source>
        <dbReference type="EMBL" id="KKU56722.1"/>
    </source>
</evidence>
<comment type="caution">
    <text evidence="1">The sequence shown here is derived from an EMBL/GenBank/DDBJ whole genome shotgun (WGS) entry which is preliminary data.</text>
</comment>
<sequence>MVYAHPMMIRTQILLPPDLLETARLYAASRKLSLSEVIRHSLSTKVKPRKKISSYTALKKMAAYGKRMKLKSPPDFATNDDYLYRLP</sequence>
<evidence type="ECO:0000313" key="2">
    <source>
        <dbReference type="Proteomes" id="UP000034307"/>
    </source>
</evidence>
<gene>
    <name evidence="1" type="ORF">UX80_C0032G0014</name>
</gene>
<dbReference type="AlphaFoldDB" id="A0A0G1RI31"/>